<organism evidence="5 6">
    <name type="scientific">Streptomyces sporangiiformans</name>
    <dbReference type="NCBI Taxonomy" id="2315329"/>
    <lineage>
        <taxon>Bacteria</taxon>
        <taxon>Bacillati</taxon>
        <taxon>Actinomycetota</taxon>
        <taxon>Actinomycetes</taxon>
        <taxon>Kitasatosporales</taxon>
        <taxon>Streptomycetaceae</taxon>
        <taxon>Streptomyces</taxon>
    </lineage>
</organism>
<dbReference type="Pfam" id="PF03328">
    <property type="entry name" value="HpcH_HpaI"/>
    <property type="match status" value="1"/>
</dbReference>
<sequence length="269" mass="27576">MTALTPTPAPGTPAAFAALLRAREPLIGYWSVLDSPVSTERIARLGYDYVALDAQHGLIEYSGVLASLTAIDTKGSTAVGLVRVEANDPMPIGKALDAGAAGVIVPLVDTAQDAADAVAAVRYPPQGRRSYGPMRSGLRIGPDPADAHRQTVVLAMIETAEGLANVAEICATEGLDGVYIGPSDLRIALGGASSTDPAIADEFEAALVTVRETAAVAGIAAGIHNPDGASAAKRLAEGFTYVTVASDLVHLEQVAYRHLTAARAAGRGQ</sequence>
<dbReference type="EMBL" id="VCHX02000127">
    <property type="protein sequence ID" value="TPQ21059.1"/>
    <property type="molecule type" value="Genomic_DNA"/>
</dbReference>
<protein>
    <submittedName>
        <fullName evidence="5">4-hydroxy-2-oxovalerate aldolase</fullName>
    </submittedName>
</protein>
<dbReference type="PANTHER" id="PTHR30502:SF0">
    <property type="entry name" value="PHOSPHOENOLPYRUVATE CARBOXYLASE FAMILY PROTEIN"/>
    <property type="match status" value="1"/>
</dbReference>
<dbReference type="InterPro" id="IPR015813">
    <property type="entry name" value="Pyrv/PenolPyrv_kinase-like_dom"/>
</dbReference>
<proteinExistence type="inferred from homology"/>
<dbReference type="SUPFAM" id="SSF51621">
    <property type="entry name" value="Phosphoenolpyruvate/pyruvate domain"/>
    <property type="match status" value="1"/>
</dbReference>
<dbReference type="GO" id="GO:0005737">
    <property type="term" value="C:cytoplasm"/>
    <property type="evidence" value="ECO:0007669"/>
    <property type="project" value="TreeGrafter"/>
</dbReference>
<comment type="caution">
    <text evidence="5">The sequence shown here is derived from an EMBL/GenBank/DDBJ whole genome shotgun (WGS) entry which is preliminary data.</text>
</comment>
<name>A0A505DM35_9ACTN</name>
<keyword evidence="2" id="KW-0479">Metal-binding</keyword>
<evidence type="ECO:0000313" key="6">
    <source>
        <dbReference type="Proteomes" id="UP000317378"/>
    </source>
</evidence>
<evidence type="ECO:0000313" key="5">
    <source>
        <dbReference type="EMBL" id="TPQ21059.1"/>
    </source>
</evidence>
<dbReference type="AlphaFoldDB" id="A0A505DM35"/>
<gene>
    <name evidence="5" type="ORF">FGD71_017125</name>
</gene>
<dbReference type="Gene3D" id="3.20.20.60">
    <property type="entry name" value="Phosphoenolpyruvate-binding domains"/>
    <property type="match status" value="1"/>
</dbReference>
<comment type="similarity">
    <text evidence="1">Belongs to the HpcH/HpaI aldolase family.</text>
</comment>
<dbReference type="RefSeq" id="WP_119101313.1">
    <property type="nucleotide sequence ID" value="NZ_QXMJ01000127.1"/>
</dbReference>
<feature type="domain" description="HpcH/HpaI aldolase/citrate lyase" evidence="4">
    <location>
        <begin position="27"/>
        <end position="250"/>
    </location>
</feature>
<accession>A0A505DM35</accession>
<dbReference type="InterPro" id="IPR005000">
    <property type="entry name" value="Aldolase/citrate-lyase_domain"/>
</dbReference>
<evidence type="ECO:0000256" key="1">
    <source>
        <dbReference type="ARBA" id="ARBA00005568"/>
    </source>
</evidence>
<dbReference type="OrthoDB" id="3353438at2"/>
<evidence type="ECO:0000259" key="4">
    <source>
        <dbReference type="Pfam" id="PF03328"/>
    </source>
</evidence>
<evidence type="ECO:0000256" key="2">
    <source>
        <dbReference type="ARBA" id="ARBA00022723"/>
    </source>
</evidence>
<dbReference type="PANTHER" id="PTHR30502">
    <property type="entry name" value="2-KETO-3-DEOXY-L-RHAMNONATE ALDOLASE"/>
    <property type="match status" value="1"/>
</dbReference>
<dbReference type="GO" id="GO:0046872">
    <property type="term" value="F:metal ion binding"/>
    <property type="evidence" value="ECO:0007669"/>
    <property type="project" value="UniProtKB-KW"/>
</dbReference>
<dbReference type="InterPro" id="IPR040442">
    <property type="entry name" value="Pyrv_kinase-like_dom_sf"/>
</dbReference>
<keyword evidence="3" id="KW-0456">Lyase</keyword>
<dbReference type="GO" id="GO:0016832">
    <property type="term" value="F:aldehyde-lyase activity"/>
    <property type="evidence" value="ECO:0007669"/>
    <property type="project" value="TreeGrafter"/>
</dbReference>
<evidence type="ECO:0000256" key="3">
    <source>
        <dbReference type="ARBA" id="ARBA00023239"/>
    </source>
</evidence>
<dbReference type="InterPro" id="IPR050251">
    <property type="entry name" value="HpcH-HpaI_aldolase"/>
</dbReference>
<reference evidence="5 6" key="1">
    <citation type="submission" date="2019-06" db="EMBL/GenBank/DDBJ databases">
        <title>Streptomyces sporangiiformans sp. nov., a novel actinomycete isolated from soil in Mount Song.</title>
        <authorList>
            <person name="Han L."/>
        </authorList>
    </citation>
    <scope>NUCLEOTIDE SEQUENCE [LARGE SCALE GENOMIC DNA]</scope>
    <source>
        <strain evidence="5 6">NEAU-SSA 1</strain>
    </source>
</reference>
<dbReference type="Proteomes" id="UP000317378">
    <property type="component" value="Unassembled WGS sequence"/>
</dbReference>
<keyword evidence="6" id="KW-1185">Reference proteome</keyword>